<proteinExistence type="predicted"/>
<accession>A0A7G2E806</accession>
<organism evidence="2 3">
    <name type="scientific">Arabidopsis thaliana</name>
    <name type="common">Mouse-ear cress</name>
    <dbReference type="NCBI Taxonomy" id="3702"/>
    <lineage>
        <taxon>Eukaryota</taxon>
        <taxon>Viridiplantae</taxon>
        <taxon>Streptophyta</taxon>
        <taxon>Embryophyta</taxon>
        <taxon>Tracheophyta</taxon>
        <taxon>Spermatophyta</taxon>
        <taxon>Magnoliopsida</taxon>
        <taxon>eudicotyledons</taxon>
        <taxon>Gunneridae</taxon>
        <taxon>Pentapetalae</taxon>
        <taxon>rosids</taxon>
        <taxon>malvids</taxon>
        <taxon>Brassicales</taxon>
        <taxon>Brassicaceae</taxon>
        <taxon>Camelineae</taxon>
        <taxon>Arabidopsis</taxon>
    </lineage>
</organism>
<gene>
    <name evidence="2" type="ORF">AT9943_LOCUS6578</name>
</gene>
<reference evidence="2 3" key="1">
    <citation type="submission" date="2020-09" db="EMBL/GenBank/DDBJ databases">
        <authorList>
            <person name="Ashkenazy H."/>
        </authorList>
    </citation>
    <scope>NUCLEOTIDE SEQUENCE [LARGE SCALE GENOMIC DNA]</scope>
    <source>
        <strain evidence="3">cv. Cdm-0</strain>
    </source>
</reference>
<sequence>MTSDAGGGKPRRRRDSNLLLCFFGSFWLVSSYIFSIQFSEPSRTFTSSTVFDAKSTAQGRGRRWFPANTPLLHPLHLQSPPKPFLCCDPLIKAVSFYIAQMPFHRSRYAQAPLEDSSHWVSLMARDFPLGPSDVPCLVESSMAHGGVFFWVVFPWLSDKRSTTKVVISLTHNFGSFRSASKFVQRLTPVYRTPATSNISDMAVLSRISFSGQPPASTAGRTTITKTLISQMGSFYEMGFANPSPLSYLSRPMFDLIGLAQLDSWPRSVYSTFFALPNLLTSPSSDEIGCGLRSYFVVTLIVRIAKYHLVILEEDIFSAANRFNLSKNSLIKPSSLIERTLFWTPTSSLQNRLCLLTICLEAVCIKPVISKVKNLFSTSLCLYWTVTNHQSPKVFVELSLTRHPLACGKLLSSSCLRCLVLPSNYRIYSFYYSLVGMLVAIFDVPNYELDVSLNFVLGMI</sequence>
<evidence type="ECO:0000313" key="2">
    <source>
        <dbReference type="EMBL" id="CAD5318343.1"/>
    </source>
</evidence>
<dbReference type="AlphaFoldDB" id="A0A7G2E806"/>
<evidence type="ECO:0000256" key="1">
    <source>
        <dbReference type="SAM" id="Phobius"/>
    </source>
</evidence>
<protein>
    <submittedName>
        <fullName evidence="2">(thale cress) hypothetical protein</fullName>
    </submittedName>
</protein>
<evidence type="ECO:0000313" key="3">
    <source>
        <dbReference type="Proteomes" id="UP000516314"/>
    </source>
</evidence>
<dbReference type="EMBL" id="LR881467">
    <property type="protein sequence ID" value="CAD5318343.1"/>
    <property type="molecule type" value="Genomic_DNA"/>
</dbReference>
<keyword evidence="1" id="KW-1133">Transmembrane helix</keyword>
<keyword evidence="1" id="KW-0812">Transmembrane</keyword>
<dbReference type="Proteomes" id="UP000516314">
    <property type="component" value="Chromosome 2"/>
</dbReference>
<name>A0A7G2E806_ARATH</name>
<keyword evidence="1" id="KW-0472">Membrane</keyword>
<feature type="transmembrane region" description="Helical" evidence="1">
    <location>
        <begin position="18"/>
        <end position="38"/>
    </location>
</feature>